<evidence type="ECO:0000313" key="2">
    <source>
        <dbReference type="Proteomes" id="UP001185092"/>
    </source>
</evidence>
<dbReference type="EMBL" id="JAVDQD010000002">
    <property type="protein sequence ID" value="MDR6238465.1"/>
    <property type="molecule type" value="Genomic_DNA"/>
</dbReference>
<organism evidence="1 2">
    <name type="scientific">Aureibacter tunicatorum</name>
    <dbReference type="NCBI Taxonomy" id="866807"/>
    <lineage>
        <taxon>Bacteria</taxon>
        <taxon>Pseudomonadati</taxon>
        <taxon>Bacteroidota</taxon>
        <taxon>Cytophagia</taxon>
        <taxon>Cytophagales</taxon>
        <taxon>Persicobacteraceae</taxon>
        <taxon>Aureibacter</taxon>
    </lineage>
</organism>
<keyword evidence="2" id="KW-1185">Reference proteome</keyword>
<comment type="caution">
    <text evidence="1">The sequence shown here is derived from an EMBL/GenBank/DDBJ whole genome shotgun (WGS) entry which is preliminary data.</text>
</comment>
<reference evidence="1" key="1">
    <citation type="submission" date="2023-07" db="EMBL/GenBank/DDBJ databases">
        <title>Genomic Encyclopedia of Type Strains, Phase IV (KMG-IV): sequencing the most valuable type-strain genomes for metagenomic binning, comparative biology and taxonomic classification.</title>
        <authorList>
            <person name="Goeker M."/>
        </authorList>
    </citation>
    <scope>NUCLEOTIDE SEQUENCE</scope>
    <source>
        <strain evidence="1">DSM 26174</strain>
    </source>
</reference>
<sequence length="35" mass="4144">MHLFINLFLDSPKFRNSLGLVFDMAIKDRLNFSSR</sequence>
<dbReference type="Proteomes" id="UP001185092">
    <property type="component" value="Unassembled WGS sequence"/>
</dbReference>
<gene>
    <name evidence="1" type="ORF">HNQ88_001502</name>
</gene>
<proteinExistence type="predicted"/>
<protein>
    <submittedName>
        <fullName evidence="1">Uncharacterized protein</fullName>
    </submittedName>
</protein>
<accession>A0AAE4BS35</accession>
<name>A0AAE4BS35_9BACT</name>
<dbReference type="AlphaFoldDB" id="A0AAE4BS35"/>
<evidence type="ECO:0000313" key="1">
    <source>
        <dbReference type="EMBL" id="MDR6238465.1"/>
    </source>
</evidence>